<dbReference type="Proteomes" id="UP000001399">
    <property type="component" value="Chromosome"/>
</dbReference>
<reference evidence="3" key="1">
    <citation type="journal article" date="2011" name="J. Bacteriol.">
        <title>Genome sequences of eight morphologically diverse alphaproteobacteria.</title>
        <authorList>
            <consortium name="US DOE Joint Genome Institute"/>
            <person name="Brown P.J."/>
            <person name="Kysela D.T."/>
            <person name="Buechlein A."/>
            <person name="Hemmerich C."/>
            <person name="Brun Y.V."/>
        </authorList>
    </citation>
    <scope>NUCLEOTIDE SEQUENCE [LARGE SCALE GENOMIC DNA]</scope>
    <source>
        <strain evidence="3">ATCC 17100 / ATH 3.1.1 / DSM 162 / LMG 4299</strain>
    </source>
</reference>
<dbReference type="KEGG" id="rva:Rvan_1775"/>
<feature type="region of interest" description="Disordered" evidence="1">
    <location>
        <begin position="75"/>
        <end position="119"/>
    </location>
</feature>
<evidence type="ECO:0000313" key="2">
    <source>
        <dbReference type="EMBL" id="ADP71021.1"/>
    </source>
</evidence>
<feature type="compositionally biased region" description="Basic and acidic residues" evidence="1">
    <location>
        <begin position="101"/>
        <end position="119"/>
    </location>
</feature>
<dbReference type="AlphaFoldDB" id="E3HZI6"/>
<dbReference type="HOGENOM" id="CLU_2059621_0_0_5"/>
<accession>E3HZI6</accession>
<evidence type="ECO:0000256" key="1">
    <source>
        <dbReference type="SAM" id="MobiDB-lite"/>
    </source>
</evidence>
<keyword evidence="3" id="KW-1185">Reference proteome</keyword>
<organism evidence="2 3">
    <name type="scientific">Rhodomicrobium vannielii (strain ATCC 17100 / DSM 162 / LMG 4299 / NCIMB 10020 / ATH 3.1.1)</name>
    <dbReference type="NCBI Taxonomy" id="648757"/>
    <lineage>
        <taxon>Bacteria</taxon>
        <taxon>Pseudomonadati</taxon>
        <taxon>Pseudomonadota</taxon>
        <taxon>Alphaproteobacteria</taxon>
        <taxon>Hyphomicrobiales</taxon>
        <taxon>Hyphomicrobiaceae</taxon>
        <taxon>Rhodomicrobium</taxon>
    </lineage>
</organism>
<name>E3HZI6_RHOVT</name>
<gene>
    <name evidence="2" type="ordered locus">Rvan_1775</name>
</gene>
<evidence type="ECO:0000313" key="3">
    <source>
        <dbReference type="Proteomes" id="UP000001399"/>
    </source>
</evidence>
<dbReference type="STRING" id="648757.Rvan_1775"/>
<protein>
    <submittedName>
        <fullName evidence="2">Uncharacterized protein</fullName>
    </submittedName>
</protein>
<dbReference type="OrthoDB" id="10008091at2"/>
<dbReference type="RefSeq" id="WP_013419414.1">
    <property type="nucleotide sequence ID" value="NC_014664.1"/>
</dbReference>
<sequence>MREGEKGGEKPRAKWGDGRIAFTALLPEIAGELTRKAPMSRIYAKHKTRLGVSYRQFIRLVREYRDQASDAAPVGLPGLGAASPSPPAHGRPRTPLYVGPPEERTFHFDPMDAYRKKYD</sequence>
<dbReference type="EMBL" id="CP002292">
    <property type="protein sequence ID" value="ADP71021.1"/>
    <property type="molecule type" value="Genomic_DNA"/>
</dbReference>
<proteinExistence type="predicted"/>